<dbReference type="Gene3D" id="2.10.60.10">
    <property type="entry name" value="CD59"/>
    <property type="match status" value="1"/>
</dbReference>
<dbReference type="InterPro" id="IPR045860">
    <property type="entry name" value="Snake_toxin-like_sf"/>
</dbReference>
<keyword evidence="1" id="KW-0732">Signal</keyword>
<dbReference type="AlphaFoldDB" id="A0A2I4B5E0"/>
<name>A0A2I4B5E0_AUSLI</name>
<dbReference type="CTD" id="100329375"/>
<dbReference type="SUPFAM" id="SSF57302">
    <property type="entry name" value="Snake toxin-like"/>
    <property type="match status" value="1"/>
</dbReference>
<dbReference type="RefSeq" id="XP_013862952.1">
    <property type="nucleotide sequence ID" value="XM_014007498.1"/>
</dbReference>
<protein>
    <submittedName>
        <fullName evidence="3">CD59 glycoprotein isoform X1</fullName>
    </submittedName>
</protein>
<dbReference type="OrthoDB" id="8846122at2759"/>
<dbReference type="Proteomes" id="UP000192220">
    <property type="component" value="Unplaced"/>
</dbReference>
<evidence type="ECO:0000313" key="3">
    <source>
        <dbReference type="RefSeq" id="XP_013862952.1"/>
    </source>
</evidence>
<proteinExistence type="predicted"/>
<sequence length="109" mass="12187">MVERFKSRAAVWSRTMKLLILALTVALLFTAGEALTCHRCVPRRAGENCELSVETCKPGKDACGAASFLREPYGHYQKCMALSDCKLLKMNAYINMKCCVEDMCNTLEN</sequence>
<dbReference type="CDD" id="cd23611">
    <property type="entry name" value="TFP_LU_ECD_THFP5"/>
    <property type="match status" value="1"/>
</dbReference>
<evidence type="ECO:0000256" key="1">
    <source>
        <dbReference type="SAM" id="SignalP"/>
    </source>
</evidence>
<gene>
    <name evidence="3" type="primary">ly97.3</name>
</gene>
<feature type="signal peptide" evidence="1">
    <location>
        <begin position="1"/>
        <end position="34"/>
    </location>
</feature>
<dbReference type="FunCoup" id="A0A2I4B5E0">
    <property type="interactions" value="27"/>
</dbReference>
<keyword evidence="2" id="KW-1185">Reference proteome</keyword>
<dbReference type="KEGG" id="alim:106516907"/>
<accession>A0A2I4B5E0</accession>
<reference evidence="3" key="1">
    <citation type="submission" date="2025-08" db="UniProtKB">
        <authorList>
            <consortium name="RefSeq"/>
        </authorList>
    </citation>
    <scope>IDENTIFICATION</scope>
    <source>
        <strain evidence="3">Quisiro</strain>
        <tissue evidence="3">Liver</tissue>
    </source>
</reference>
<organism evidence="2 3">
    <name type="scientific">Austrofundulus limnaeus</name>
    <name type="common">Annual killifish</name>
    <dbReference type="NCBI Taxonomy" id="52670"/>
    <lineage>
        <taxon>Eukaryota</taxon>
        <taxon>Metazoa</taxon>
        <taxon>Chordata</taxon>
        <taxon>Craniata</taxon>
        <taxon>Vertebrata</taxon>
        <taxon>Euteleostomi</taxon>
        <taxon>Actinopterygii</taxon>
        <taxon>Neopterygii</taxon>
        <taxon>Teleostei</taxon>
        <taxon>Neoteleostei</taxon>
        <taxon>Acanthomorphata</taxon>
        <taxon>Ovalentaria</taxon>
        <taxon>Atherinomorphae</taxon>
        <taxon>Cyprinodontiformes</taxon>
        <taxon>Rivulidae</taxon>
        <taxon>Austrofundulus</taxon>
    </lineage>
</organism>
<evidence type="ECO:0000313" key="2">
    <source>
        <dbReference type="Proteomes" id="UP000192220"/>
    </source>
</evidence>
<dbReference type="InParanoid" id="A0A2I4B5E0"/>
<feature type="chain" id="PRO_5014163097" evidence="1">
    <location>
        <begin position="35"/>
        <end position="109"/>
    </location>
</feature>
<dbReference type="GO" id="GO:0098552">
    <property type="term" value="C:side of membrane"/>
    <property type="evidence" value="ECO:0007669"/>
    <property type="project" value="UniProtKB-KW"/>
</dbReference>
<dbReference type="STRING" id="52670.A0A2I4B5E0"/>